<proteinExistence type="predicted"/>
<reference evidence="3" key="1">
    <citation type="submission" date="2013-11" db="EMBL/GenBank/DDBJ databases">
        <title>Draft genome sequence from a member of Zhouia, isolated tidal flat.</title>
        <authorList>
            <person name="Jin H."/>
            <person name="Jeon C.O."/>
        </authorList>
    </citation>
    <scope>NUCLEOTIDE SEQUENCE [LARGE SCALE GENOMIC DNA]</scope>
    <source>
        <strain evidence="3">AD3</strain>
    </source>
</reference>
<keyword evidence="3" id="KW-1185">Reference proteome</keyword>
<dbReference type="PATRIC" id="fig|1286632.3.peg.654"/>
<protein>
    <recommendedName>
        <fullName evidence="1">HYR-like domain-containing protein</fullName>
    </recommendedName>
</protein>
<evidence type="ECO:0000313" key="3">
    <source>
        <dbReference type="Proteomes" id="UP000018850"/>
    </source>
</evidence>
<dbReference type="AlphaFoldDB" id="W2UQK8"/>
<dbReference type="Proteomes" id="UP000018850">
    <property type="component" value="Unassembled WGS sequence"/>
</dbReference>
<dbReference type="EMBL" id="AYXY01000007">
    <property type="protein sequence ID" value="ETN96445.1"/>
    <property type="molecule type" value="Genomic_DNA"/>
</dbReference>
<evidence type="ECO:0000259" key="1">
    <source>
        <dbReference type="Pfam" id="PF23237"/>
    </source>
</evidence>
<sequence>MECDGSGNATELQAWLDNNGGAIAEDDCSVITWTNDFNALSDECGATGSVTVTFTATDGCGNFSETTATFTIEDTIDPSFNETLPVDVTVECDGVPTAEILTANDACSAAIVTYDEVRTDGSCPSSYILTRTWTATDECGNDTVHVQTITVEDTTAPVFVETLPADATVECDAVPVAETLTATDNCGDAVVTYEEVRTEGNCVSNYTLNRTWTATDECGLETEHVQIITVQDTTAPTASNPTPVTVECFSDVPDPDVSVVTDAADNCASVPTVVFVSDVSDGGACPQVITRTYSVSDDCGNTTEVTQTITVEDTTLPTFTVPGDVTLECDVDVTDLSITGDVTDEADNCSTDLEATFSDSIEEGECAGESMITRTWTLVDDCGNTATDIQIITLMDTTAPVPTVTIDSQLDVTCDAIPVAPEVDFTDACGEVVDVQFEESSTKEDNVVADYTITRTWTVTDSCNNTAEYVQVVNVAVNETRSALREIEFCVEDAEVDLEQYLEDGVARGGRWTIKEGLINLIGSVIRPSETELGVYTVEYTETVNDCPQVREFRITVHDECVVLPCGQDDIVVSKVITPNNDVHNQYFEVNGATDCGFTTNVKIFNRWGTVVYESDNYQNNWDGTTTSSAVGSSRTVPAGTYYYVVELENSGLKPITGYIYVGTK</sequence>
<dbReference type="NCBIfam" id="TIGR04131">
    <property type="entry name" value="Bac_Flav_CTERM"/>
    <property type="match status" value="1"/>
</dbReference>
<dbReference type="InterPro" id="IPR026341">
    <property type="entry name" value="T9SS_type_B"/>
</dbReference>
<reference evidence="2 3" key="2">
    <citation type="journal article" date="2016" name="Genome Announc.">
        <title>Draft Genome Sequence of Zhouia amylolytica AD3, Isolated from Tidal Flat Sediment.</title>
        <authorList>
            <person name="Jia B."/>
            <person name="Jin H.M."/>
            <person name="Lee H.J."/>
            <person name="Jeon C.O."/>
        </authorList>
    </citation>
    <scope>NUCLEOTIDE SEQUENCE [LARGE SCALE GENOMIC DNA]</scope>
    <source>
        <strain evidence="2 3">AD3</strain>
    </source>
</reference>
<accession>W2UQK8</accession>
<feature type="domain" description="HYR-like" evidence="1">
    <location>
        <begin position="405"/>
        <end position="475"/>
    </location>
</feature>
<dbReference type="eggNOG" id="COG2304">
    <property type="taxonomic scope" value="Bacteria"/>
</dbReference>
<evidence type="ECO:0000313" key="2">
    <source>
        <dbReference type="EMBL" id="ETN96445.1"/>
    </source>
</evidence>
<gene>
    <name evidence="2" type="ORF">P278_06560</name>
</gene>
<organism evidence="2 3">
    <name type="scientific">Zhouia amylolytica AD3</name>
    <dbReference type="NCBI Taxonomy" id="1286632"/>
    <lineage>
        <taxon>Bacteria</taxon>
        <taxon>Pseudomonadati</taxon>
        <taxon>Bacteroidota</taxon>
        <taxon>Flavobacteriia</taxon>
        <taxon>Flavobacteriales</taxon>
        <taxon>Flavobacteriaceae</taxon>
        <taxon>Zhouia</taxon>
    </lineage>
</organism>
<dbReference type="InterPro" id="IPR057078">
    <property type="entry name" value="HYR-4C"/>
</dbReference>
<dbReference type="Pfam" id="PF13585">
    <property type="entry name" value="CHU_C"/>
    <property type="match status" value="1"/>
</dbReference>
<dbReference type="Pfam" id="PF23237">
    <property type="entry name" value="HYR_4C"/>
    <property type="match status" value="2"/>
</dbReference>
<dbReference type="STRING" id="376730.SAMN04487906_3375"/>
<feature type="domain" description="HYR-like" evidence="1">
    <location>
        <begin position="237"/>
        <end position="311"/>
    </location>
</feature>
<name>W2UQK8_9FLAO</name>
<comment type="caution">
    <text evidence="2">The sequence shown here is derived from an EMBL/GenBank/DDBJ whole genome shotgun (WGS) entry which is preliminary data.</text>
</comment>